<dbReference type="EMBL" id="GBRH01167078">
    <property type="protein sequence ID" value="JAE30818.1"/>
    <property type="molecule type" value="Transcribed_RNA"/>
</dbReference>
<proteinExistence type="predicted"/>
<name>A0A0A9HD20_ARUDO</name>
<dbReference type="AlphaFoldDB" id="A0A0A9HD20"/>
<protein>
    <submittedName>
        <fullName evidence="1">Uncharacterized protein</fullName>
    </submittedName>
</protein>
<accession>A0A0A9HD20</accession>
<reference evidence="1" key="1">
    <citation type="submission" date="2014-09" db="EMBL/GenBank/DDBJ databases">
        <authorList>
            <person name="Magalhaes I.L.F."/>
            <person name="Oliveira U."/>
            <person name="Santos F.R."/>
            <person name="Vidigal T.H.D.A."/>
            <person name="Brescovit A.D."/>
            <person name="Santos A.J."/>
        </authorList>
    </citation>
    <scope>NUCLEOTIDE SEQUENCE</scope>
    <source>
        <tissue evidence="1">Shoot tissue taken approximately 20 cm above the soil surface</tissue>
    </source>
</reference>
<reference evidence="1" key="2">
    <citation type="journal article" date="2015" name="Data Brief">
        <title>Shoot transcriptome of the giant reed, Arundo donax.</title>
        <authorList>
            <person name="Barrero R.A."/>
            <person name="Guerrero F.D."/>
            <person name="Moolhuijzen P."/>
            <person name="Goolsby J.A."/>
            <person name="Tidwell J."/>
            <person name="Bellgard S.E."/>
            <person name="Bellgard M.I."/>
        </authorList>
    </citation>
    <scope>NUCLEOTIDE SEQUENCE</scope>
    <source>
        <tissue evidence="1">Shoot tissue taken approximately 20 cm above the soil surface</tissue>
    </source>
</reference>
<sequence length="56" mass="6330">MGSTSLMPTTIPDRLSLTSSFSHRKLILVPIQTECLRLFRNFQYGIIYSKAVDLGL</sequence>
<organism evidence="1">
    <name type="scientific">Arundo donax</name>
    <name type="common">Giant reed</name>
    <name type="synonym">Donax arundinaceus</name>
    <dbReference type="NCBI Taxonomy" id="35708"/>
    <lineage>
        <taxon>Eukaryota</taxon>
        <taxon>Viridiplantae</taxon>
        <taxon>Streptophyta</taxon>
        <taxon>Embryophyta</taxon>
        <taxon>Tracheophyta</taxon>
        <taxon>Spermatophyta</taxon>
        <taxon>Magnoliopsida</taxon>
        <taxon>Liliopsida</taxon>
        <taxon>Poales</taxon>
        <taxon>Poaceae</taxon>
        <taxon>PACMAD clade</taxon>
        <taxon>Arundinoideae</taxon>
        <taxon>Arundineae</taxon>
        <taxon>Arundo</taxon>
    </lineage>
</organism>
<evidence type="ECO:0000313" key="1">
    <source>
        <dbReference type="EMBL" id="JAE30818.1"/>
    </source>
</evidence>